<reference evidence="2" key="1">
    <citation type="journal article" date="2009" name="Environ. Microbiol.">
        <title>Contribution of mobile genetic elements to Desulfovibrio vulgaris genome plasticity.</title>
        <authorList>
            <person name="Walker C.B."/>
            <person name="Stolyar S."/>
            <person name="Chivian D."/>
            <person name="Pinel N."/>
            <person name="Gabster J.A."/>
            <person name="Dehal P.S."/>
            <person name="He Z."/>
            <person name="Yang Z.K."/>
            <person name="Yen H.C."/>
            <person name="Zhou J."/>
            <person name="Wall J.D."/>
            <person name="Hazen T.C."/>
            <person name="Arkin A.P."/>
            <person name="Stahl D.A."/>
        </authorList>
    </citation>
    <scope>NUCLEOTIDE SEQUENCE [LARGE SCALE GENOMIC DNA]</scope>
    <source>
        <strain evidence="2">DP4</strain>
    </source>
</reference>
<dbReference type="RefSeq" id="WP_010940558.1">
    <property type="nucleotide sequence ID" value="NC_008751.1"/>
</dbReference>
<name>A0A0H3A515_NITV4</name>
<protein>
    <submittedName>
        <fullName evidence="1">Uncharacterized protein</fullName>
    </submittedName>
</protein>
<gene>
    <name evidence="1" type="ordered locus">Dvul_0093</name>
</gene>
<proteinExistence type="predicted"/>
<sequence length="180" mass="19261">MRPKWFSLLRRGARDVPDGVRAGRVNAIEERLADYAEAIALAEAGEMLLAGAVMRREGQGRKRLLVVGHGAGFSARLAGYAISLAGRMDAALTFLTVGPAEAGDSTREAYTAQAGVSARYWLEAARACGVPAGHEVCFAEIGDAITRMTRSLGRVEMVLSEPEEGLRLQGRMPLALFTVD</sequence>
<accession>A0A0H3A515</accession>
<dbReference type="EMBL" id="CP000527">
    <property type="protein sequence ID" value="ABM27117.1"/>
    <property type="molecule type" value="Genomic_DNA"/>
</dbReference>
<dbReference type="HOGENOM" id="CLU_1459118_0_0_7"/>
<dbReference type="SMR" id="A0A0H3A515"/>
<dbReference type="SUPFAM" id="SSF52402">
    <property type="entry name" value="Adenine nucleotide alpha hydrolases-like"/>
    <property type="match status" value="1"/>
</dbReference>
<organism evidence="1 2">
    <name type="scientific">Nitratidesulfovibrio vulgaris (strain DP4)</name>
    <name type="common">Desulfovibrio vulgaris</name>
    <dbReference type="NCBI Taxonomy" id="391774"/>
    <lineage>
        <taxon>Bacteria</taxon>
        <taxon>Pseudomonadati</taxon>
        <taxon>Thermodesulfobacteriota</taxon>
        <taxon>Desulfovibrionia</taxon>
        <taxon>Desulfovibrionales</taxon>
        <taxon>Desulfovibrionaceae</taxon>
        <taxon>Nitratidesulfovibrio</taxon>
    </lineage>
</organism>
<dbReference type="AlphaFoldDB" id="A0A0H3A515"/>
<dbReference type="KEGG" id="dvl:Dvul_0093"/>
<evidence type="ECO:0000313" key="1">
    <source>
        <dbReference type="EMBL" id="ABM27117.1"/>
    </source>
</evidence>
<evidence type="ECO:0000313" key="2">
    <source>
        <dbReference type="Proteomes" id="UP000009173"/>
    </source>
</evidence>
<dbReference type="Proteomes" id="UP000009173">
    <property type="component" value="Chromosome"/>
</dbReference>